<dbReference type="OrthoDB" id="6429970at2759"/>
<evidence type="ECO:0000313" key="2">
    <source>
        <dbReference type="Proteomes" id="UP000887116"/>
    </source>
</evidence>
<dbReference type="AlphaFoldDB" id="A0A8X6F3W2"/>
<proteinExistence type="predicted"/>
<dbReference type="EMBL" id="BMAO01010956">
    <property type="protein sequence ID" value="GFQ70435.1"/>
    <property type="molecule type" value="Genomic_DNA"/>
</dbReference>
<comment type="caution">
    <text evidence="1">The sequence shown here is derived from an EMBL/GenBank/DDBJ whole genome shotgun (WGS) entry which is preliminary data.</text>
</comment>
<organism evidence="1 2">
    <name type="scientific">Trichonephila clavata</name>
    <name type="common">Joro spider</name>
    <name type="synonym">Nephila clavata</name>
    <dbReference type="NCBI Taxonomy" id="2740835"/>
    <lineage>
        <taxon>Eukaryota</taxon>
        <taxon>Metazoa</taxon>
        <taxon>Ecdysozoa</taxon>
        <taxon>Arthropoda</taxon>
        <taxon>Chelicerata</taxon>
        <taxon>Arachnida</taxon>
        <taxon>Araneae</taxon>
        <taxon>Araneomorphae</taxon>
        <taxon>Entelegynae</taxon>
        <taxon>Araneoidea</taxon>
        <taxon>Nephilidae</taxon>
        <taxon>Trichonephila</taxon>
    </lineage>
</organism>
<reference evidence="1" key="1">
    <citation type="submission" date="2020-07" db="EMBL/GenBank/DDBJ databases">
        <title>Multicomponent nature underlies the extraordinary mechanical properties of spider dragline silk.</title>
        <authorList>
            <person name="Kono N."/>
            <person name="Nakamura H."/>
            <person name="Mori M."/>
            <person name="Yoshida Y."/>
            <person name="Ohtoshi R."/>
            <person name="Malay A.D."/>
            <person name="Moran D.A.P."/>
            <person name="Tomita M."/>
            <person name="Numata K."/>
            <person name="Arakawa K."/>
        </authorList>
    </citation>
    <scope>NUCLEOTIDE SEQUENCE</scope>
</reference>
<dbReference type="Proteomes" id="UP000887116">
    <property type="component" value="Unassembled WGS sequence"/>
</dbReference>
<protein>
    <submittedName>
        <fullName evidence="1">Uncharacterized protein</fullName>
    </submittedName>
</protein>
<dbReference type="InterPro" id="IPR005312">
    <property type="entry name" value="DUF1759"/>
</dbReference>
<dbReference type="Pfam" id="PF03564">
    <property type="entry name" value="DUF1759"/>
    <property type="match status" value="1"/>
</dbReference>
<sequence>MYSYTKRDSSDSDSTIIENNKAVKLPKLSINKCYGDYSQWLDFFNPFESAIDNNNSIAKREKLNYLKSYLGGTAASYIREFSLTEVNYDVALD</sequence>
<keyword evidence="2" id="KW-1185">Reference proteome</keyword>
<gene>
    <name evidence="1" type="primary">AVEN_168174_1</name>
    <name evidence="1" type="ORF">TNCT_350921</name>
</gene>
<evidence type="ECO:0000313" key="1">
    <source>
        <dbReference type="EMBL" id="GFQ70435.1"/>
    </source>
</evidence>
<accession>A0A8X6F3W2</accession>
<name>A0A8X6F3W2_TRICU</name>